<evidence type="ECO:0000313" key="3">
    <source>
        <dbReference type="EMBL" id="QXL86628.1"/>
    </source>
</evidence>
<evidence type="ECO:0000313" key="4">
    <source>
        <dbReference type="Proteomes" id="UP000693972"/>
    </source>
</evidence>
<keyword evidence="4" id="KW-1185">Reference proteome</keyword>
<dbReference type="EMBL" id="JAIMBW010000001">
    <property type="protein sequence ID" value="MBY4893936.1"/>
    <property type="molecule type" value="Genomic_DNA"/>
</dbReference>
<keyword evidence="1" id="KW-1133">Transmembrane helix</keyword>
<accession>A0A975TS41</accession>
<feature type="transmembrane region" description="Helical" evidence="1">
    <location>
        <begin position="61"/>
        <end position="78"/>
    </location>
</feature>
<keyword evidence="1" id="KW-0472">Membrane</keyword>
<sequence length="80" mass="8976">MSTGQIIRVVLEVLVFAAWAYMTYRMVTTAQQRAAAKGDTLTAQIRAWFTSPDDKQDRNTFVWLSLVLAAMIATNVLLPQ</sequence>
<evidence type="ECO:0000313" key="2">
    <source>
        <dbReference type="EMBL" id="MBY4893936.1"/>
    </source>
</evidence>
<gene>
    <name evidence="2" type="ORF">KUL25_14350</name>
    <name evidence="3" type="ORF">KUL25_14355</name>
</gene>
<dbReference type="RefSeq" id="WP_257893566.1">
    <property type="nucleotide sequence ID" value="NZ_JAIMBW010000001.1"/>
</dbReference>
<dbReference type="Proteomes" id="UP000693972">
    <property type="component" value="Unassembled WGS sequence"/>
</dbReference>
<protein>
    <submittedName>
        <fullName evidence="3">Uncharacterized protein</fullName>
    </submittedName>
</protein>
<keyword evidence="1" id="KW-0812">Transmembrane</keyword>
<dbReference type="AlphaFoldDB" id="A0A975TS41"/>
<proteinExistence type="predicted"/>
<name>A0A975TS41_9RHOB</name>
<feature type="transmembrane region" description="Helical" evidence="1">
    <location>
        <begin position="6"/>
        <end position="24"/>
    </location>
</feature>
<dbReference type="EMBL" id="CP078073">
    <property type="protein sequence ID" value="QXL86628.1"/>
    <property type="molecule type" value="Genomic_DNA"/>
</dbReference>
<evidence type="ECO:0000256" key="1">
    <source>
        <dbReference type="SAM" id="Phobius"/>
    </source>
</evidence>
<reference evidence="3 4" key="1">
    <citation type="submission" date="2021-07" db="EMBL/GenBank/DDBJ databases">
        <title>Karlodiniumbacter phycospheric gen. nov., sp. nov., a phycosphere bacterium isolated from karlodinium veneficum.</title>
        <authorList>
            <person name="Peng Y."/>
            <person name="Jiang L."/>
            <person name="Lee J."/>
        </authorList>
    </citation>
    <scope>NUCLEOTIDE SEQUENCE</scope>
    <source>
        <strain evidence="3 4">N5</strain>
    </source>
</reference>
<organism evidence="3">
    <name type="scientific">Gymnodinialimonas phycosphaerae</name>
    <dbReference type="NCBI Taxonomy" id="2841589"/>
    <lineage>
        <taxon>Bacteria</taxon>
        <taxon>Pseudomonadati</taxon>
        <taxon>Pseudomonadota</taxon>
        <taxon>Alphaproteobacteria</taxon>
        <taxon>Rhodobacterales</taxon>
        <taxon>Paracoccaceae</taxon>
        <taxon>Gymnodinialimonas</taxon>
    </lineage>
</organism>